<feature type="compositionally biased region" description="Polar residues" evidence="4">
    <location>
        <begin position="294"/>
        <end position="304"/>
    </location>
</feature>
<dbReference type="FunFam" id="3.40.50.720:FF:000084">
    <property type="entry name" value="Short-chain dehydrogenase reductase"/>
    <property type="match status" value="1"/>
</dbReference>
<accession>A0A8K0L8D9</accession>
<keyword evidence="7" id="KW-1185">Reference proteome</keyword>
<feature type="compositionally biased region" description="Basic and acidic residues" evidence="4">
    <location>
        <begin position="486"/>
        <end position="498"/>
    </location>
</feature>
<dbReference type="AlphaFoldDB" id="A0A8K0L8D9"/>
<organism evidence="6 7">
    <name type="scientific">Elsinoe batatas</name>
    <dbReference type="NCBI Taxonomy" id="2601811"/>
    <lineage>
        <taxon>Eukaryota</taxon>
        <taxon>Fungi</taxon>
        <taxon>Dikarya</taxon>
        <taxon>Ascomycota</taxon>
        <taxon>Pezizomycotina</taxon>
        <taxon>Dothideomycetes</taxon>
        <taxon>Dothideomycetidae</taxon>
        <taxon>Myriangiales</taxon>
        <taxon>Elsinoaceae</taxon>
        <taxon>Elsinoe</taxon>
    </lineage>
</organism>
<dbReference type="PRINTS" id="PR00080">
    <property type="entry name" value="SDRFAMILY"/>
</dbReference>
<dbReference type="InterPro" id="IPR002347">
    <property type="entry name" value="SDR_fam"/>
</dbReference>
<dbReference type="EMBL" id="JAESVG020000003">
    <property type="protein sequence ID" value="KAG8629365.1"/>
    <property type="molecule type" value="Genomic_DNA"/>
</dbReference>
<evidence type="ECO:0000313" key="7">
    <source>
        <dbReference type="Proteomes" id="UP000809789"/>
    </source>
</evidence>
<dbReference type="GO" id="GO:0016614">
    <property type="term" value="F:oxidoreductase activity, acting on CH-OH group of donors"/>
    <property type="evidence" value="ECO:0007669"/>
    <property type="project" value="UniProtKB-ARBA"/>
</dbReference>
<evidence type="ECO:0000313" key="6">
    <source>
        <dbReference type="EMBL" id="KAG8629365.1"/>
    </source>
</evidence>
<dbReference type="Gene3D" id="3.40.50.720">
    <property type="entry name" value="NAD(P)-binding Rossmann-like Domain"/>
    <property type="match status" value="1"/>
</dbReference>
<evidence type="ECO:0000256" key="4">
    <source>
        <dbReference type="SAM" id="MobiDB-lite"/>
    </source>
</evidence>
<dbReference type="SUPFAM" id="SSF51735">
    <property type="entry name" value="NAD(P)-binding Rossmann-fold domains"/>
    <property type="match status" value="1"/>
</dbReference>
<dbReference type="InterPro" id="IPR036291">
    <property type="entry name" value="NAD(P)-bd_dom_sf"/>
</dbReference>
<dbReference type="Proteomes" id="UP000809789">
    <property type="component" value="Unassembled WGS sequence"/>
</dbReference>
<keyword evidence="3" id="KW-0560">Oxidoreductase</keyword>
<feature type="region of interest" description="Disordered" evidence="4">
    <location>
        <begin position="246"/>
        <end position="320"/>
    </location>
</feature>
<feature type="compositionally biased region" description="Basic and acidic residues" evidence="4">
    <location>
        <begin position="534"/>
        <end position="556"/>
    </location>
</feature>
<sequence length="645" mass="68114">MGDSQSPAGKVALVSGSSSGIGASIARLLSQRGCAIVVKYPFAPEHDAAEEVLSSLAPGTKAIAIEADLSTPAGATWLADHAAKHFEHIDILVNNAGIAGDALLPDITLDSWDRVVNLNARRTLLLTQAVLPYLSKKNSRIVNIVSATARDPVPGISLYAGSKAMVDTFTKCWAKELPRQYGCTVNAVVPGPVQTPMMDAAPPEFKDKLNKFVEMTPVEPRMATGGDIAWVVAMLCEEGAGWVNGASSSHPPVPQMATKTKKQYPHGLTPGQGINTAPKPKPKPSEHKPPPTDARQTNASSQAKGFSETERRRETAKAANQALKLQRQARDLTQAAAGAGDPEERQKLLNEALNKSVEAESFGKTAKYMQRGAFQGLMAGGGLGTGIGVGLGTITGTLVGGVSSVIFGGLGGGIGTAIGAMHGPWFKVGDAMGAGIRKITGDWPGWEATEEQKYQLEKMVGQVNETDRPTIEELEGMTAGDGADGAVRDLTGDRETKKGWGQSARGLLPDSWRKKEDLKDFGNGPIPASAPTPAKDEKEKQDGKGKENGGNDKRPTTSDGHPQAVKKKPRKLETRSQGGSKGAAKPKDNMPKQNHAQESTPTSAAASRRNSTDAGDSGRRQPRKINGRSQQRSTPQKSNTTTTKE</sequence>
<protein>
    <recommendedName>
        <fullName evidence="5">Ketoreductase domain-containing protein</fullName>
    </recommendedName>
</protein>
<dbReference type="OrthoDB" id="47007at2759"/>
<dbReference type="InterPro" id="IPR057326">
    <property type="entry name" value="KR_dom"/>
</dbReference>
<feature type="region of interest" description="Disordered" evidence="4">
    <location>
        <begin position="473"/>
        <end position="645"/>
    </location>
</feature>
<evidence type="ECO:0000256" key="2">
    <source>
        <dbReference type="ARBA" id="ARBA00022857"/>
    </source>
</evidence>
<evidence type="ECO:0000256" key="3">
    <source>
        <dbReference type="ARBA" id="ARBA00023002"/>
    </source>
</evidence>
<comment type="caution">
    <text evidence="6">The sequence shown here is derived from an EMBL/GenBank/DDBJ whole genome shotgun (WGS) entry which is preliminary data.</text>
</comment>
<name>A0A8K0L8D9_9PEZI</name>
<reference evidence="6" key="1">
    <citation type="submission" date="2021-07" db="EMBL/GenBank/DDBJ databases">
        <title>Elsinoe batatas strain:CRI-CJ2 Genome sequencing and assembly.</title>
        <authorList>
            <person name="Huang L."/>
        </authorList>
    </citation>
    <scope>NUCLEOTIDE SEQUENCE</scope>
    <source>
        <strain evidence="6">CRI-CJ2</strain>
    </source>
</reference>
<feature type="domain" description="Ketoreductase" evidence="5">
    <location>
        <begin position="10"/>
        <end position="193"/>
    </location>
</feature>
<dbReference type="PANTHER" id="PTHR48107">
    <property type="entry name" value="NADPH-DEPENDENT ALDEHYDE REDUCTASE-LIKE PROTEIN, CHLOROPLASTIC-RELATED"/>
    <property type="match status" value="1"/>
</dbReference>
<feature type="compositionally biased region" description="Basic and acidic residues" evidence="4">
    <location>
        <begin position="307"/>
        <end position="316"/>
    </location>
</feature>
<evidence type="ECO:0000259" key="5">
    <source>
        <dbReference type="SMART" id="SM00822"/>
    </source>
</evidence>
<dbReference type="Pfam" id="PF00106">
    <property type="entry name" value="adh_short"/>
    <property type="match status" value="1"/>
</dbReference>
<evidence type="ECO:0000256" key="1">
    <source>
        <dbReference type="ARBA" id="ARBA00006484"/>
    </source>
</evidence>
<comment type="similarity">
    <text evidence="1">Belongs to the short-chain dehydrogenases/reductases (SDR) family.</text>
</comment>
<proteinExistence type="inferred from homology"/>
<dbReference type="PANTHER" id="PTHR48107:SF7">
    <property type="entry name" value="RE15974P"/>
    <property type="match status" value="1"/>
</dbReference>
<keyword evidence="2" id="KW-0521">NADP</keyword>
<feature type="compositionally biased region" description="Polar residues" evidence="4">
    <location>
        <begin position="627"/>
        <end position="645"/>
    </location>
</feature>
<dbReference type="SMART" id="SM00822">
    <property type="entry name" value="PKS_KR"/>
    <property type="match status" value="1"/>
</dbReference>
<dbReference type="CDD" id="cd05233">
    <property type="entry name" value="SDR_c"/>
    <property type="match status" value="1"/>
</dbReference>
<gene>
    <name evidence="6" type="ORF">KVT40_003230</name>
</gene>
<feature type="compositionally biased region" description="Basic and acidic residues" evidence="4">
    <location>
        <begin position="511"/>
        <end position="520"/>
    </location>
</feature>
<feature type="compositionally biased region" description="Polar residues" evidence="4">
    <location>
        <begin position="591"/>
        <end position="614"/>
    </location>
</feature>
<dbReference type="PRINTS" id="PR00081">
    <property type="entry name" value="GDHRDH"/>
</dbReference>